<dbReference type="EMBL" id="BAABHS010000020">
    <property type="protein sequence ID" value="GAA4978886.1"/>
    <property type="molecule type" value="Genomic_DNA"/>
</dbReference>
<evidence type="ECO:0000313" key="2">
    <source>
        <dbReference type="EMBL" id="GAA4978886.1"/>
    </source>
</evidence>
<feature type="transmembrane region" description="Helical" evidence="1">
    <location>
        <begin position="104"/>
        <end position="124"/>
    </location>
</feature>
<protein>
    <submittedName>
        <fullName evidence="2">Uncharacterized protein</fullName>
    </submittedName>
</protein>
<dbReference type="RefSeq" id="WP_345678287.1">
    <property type="nucleotide sequence ID" value="NZ_BAABHS010000020.1"/>
</dbReference>
<keyword evidence="1" id="KW-0472">Membrane</keyword>
<reference evidence="3" key="1">
    <citation type="journal article" date="2019" name="Int. J. Syst. Evol. Microbiol.">
        <title>The Global Catalogue of Microorganisms (GCM) 10K type strain sequencing project: providing services to taxonomists for standard genome sequencing and annotation.</title>
        <authorList>
            <consortium name="The Broad Institute Genomics Platform"/>
            <consortium name="The Broad Institute Genome Sequencing Center for Infectious Disease"/>
            <person name="Wu L."/>
            <person name="Ma J."/>
        </authorList>
    </citation>
    <scope>NUCLEOTIDE SEQUENCE [LARGE SCALE GENOMIC DNA]</scope>
    <source>
        <strain evidence="3">JCM 17986</strain>
    </source>
</reference>
<proteinExistence type="predicted"/>
<evidence type="ECO:0000313" key="3">
    <source>
        <dbReference type="Proteomes" id="UP001500466"/>
    </source>
</evidence>
<sequence length="141" mass="15187">MEEHRAPSSRQRWCRLTLRAAVTVHAALALWQTVLAGRFLSGNYDALDLHAANAMAIAGTGLVQLVTAILLWRPGRGPWWPMTASLALVAAEVGEMRLGYARALAIHIPLGTTIVAAVLMLMVWSWKPIGRHTAVTAGADA</sequence>
<keyword evidence="1" id="KW-1133">Transmembrane helix</keyword>
<keyword evidence="1" id="KW-0812">Transmembrane</keyword>
<feature type="transmembrane region" description="Helical" evidence="1">
    <location>
        <begin position="52"/>
        <end position="72"/>
    </location>
</feature>
<dbReference type="Proteomes" id="UP001500466">
    <property type="component" value="Unassembled WGS sequence"/>
</dbReference>
<keyword evidence="3" id="KW-1185">Reference proteome</keyword>
<accession>A0ABP9HVI0</accession>
<organism evidence="2 3">
    <name type="scientific">Yinghuangia aomiensis</name>
    <dbReference type="NCBI Taxonomy" id="676205"/>
    <lineage>
        <taxon>Bacteria</taxon>
        <taxon>Bacillati</taxon>
        <taxon>Actinomycetota</taxon>
        <taxon>Actinomycetes</taxon>
        <taxon>Kitasatosporales</taxon>
        <taxon>Streptomycetaceae</taxon>
        <taxon>Yinghuangia</taxon>
    </lineage>
</organism>
<evidence type="ECO:0000256" key="1">
    <source>
        <dbReference type="SAM" id="Phobius"/>
    </source>
</evidence>
<comment type="caution">
    <text evidence="2">The sequence shown here is derived from an EMBL/GenBank/DDBJ whole genome shotgun (WGS) entry which is preliminary data.</text>
</comment>
<gene>
    <name evidence="2" type="ORF">GCM10023205_54010</name>
</gene>
<name>A0ABP9HVI0_9ACTN</name>